<organism evidence="8 9">
    <name type="scientific">Arthrobacter liuii</name>
    <dbReference type="NCBI Taxonomy" id="1476996"/>
    <lineage>
        <taxon>Bacteria</taxon>
        <taxon>Bacillati</taxon>
        <taxon>Actinomycetota</taxon>
        <taxon>Actinomycetes</taxon>
        <taxon>Micrococcales</taxon>
        <taxon>Micrococcaceae</taxon>
        <taxon>Arthrobacter</taxon>
    </lineage>
</organism>
<accession>A0ABQ2AR50</accession>
<feature type="compositionally biased region" description="Basic and acidic residues" evidence="7">
    <location>
        <begin position="371"/>
        <end position="385"/>
    </location>
</feature>
<gene>
    <name evidence="8" type="ORF">GCM10007170_15860</name>
</gene>
<dbReference type="Pfam" id="PF00145">
    <property type="entry name" value="DNA_methylase"/>
    <property type="match status" value="3"/>
</dbReference>
<evidence type="ECO:0000256" key="6">
    <source>
        <dbReference type="PROSITE-ProRule" id="PRU01016"/>
    </source>
</evidence>
<keyword evidence="4 6" id="KW-0949">S-adenosyl-L-methionine</keyword>
<name>A0ABQ2AR50_9MICC</name>
<dbReference type="Proteomes" id="UP000643279">
    <property type="component" value="Unassembled WGS sequence"/>
</dbReference>
<reference evidence="9" key="1">
    <citation type="journal article" date="2019" name="Int. J. Syst. Evol. Microbiol.">
        <title>The Global Catalogue of Microorganisms (GCM) 10K type strain sequencing project: providing services to taxonomists for standard genome sequencing and annotation.</title>
        <authorList>
            <consortium name="The Broad Institute Genomics Platform"/>
            <consortium name="The Broad Institute Genome Sequencing Center for Infectious Disease"/>
            <person name="Wu L."/>
            <person name="Ma J."/>
        </authorList>
    </citation>
    <scope>NUCLEOTIDE SEQUENCE [LARGE SCALE GENOMIC DNA]</scope>
    <source>
        <strain evidence="9">CGMCC 1.12778</strain>
    </source>
</reference>
<dbReference type="GO" id="GO:0008168">
    <property type="term" value="F:methyltransferase activity"/>
    <property type="evidence" value="ECO:0007669"/>
    <property type="project" value="UniProtKB-KW"/>
</dbReference>
<dbReference type="InterPro" id="IPR029063">
    <property type="entry name" value="SAM-dependent_MTases_sf"/>
</dbReference>
<dbReference type="PROSITE" id="PS51257">
    <property type="entry name" value="PROKAR_LIPOPROTEIN"/>
    <property type="match status" value="1"/>
</dbReference>
<protein>
    <recommendedName>
        <fullName evidence="1">DNA (cytosine-5-)-methyltransferase</fullName>
        <ecNumber evidence="1">2.1.1.37</ecNumber>
    </recommendedName>
</protein>
<dbReference type="GO" id="GO:0032259">
    <property type="term" value="P:methylation"/>
    <property type="evidence" value="ECO:0007669"/>
    <property type="project" value="UniProtKB-KW"/>
</dbReference>
<evidence type="ECO:0000256" key="3">
    <source>
        <dbReference type="ARBA" id="ARBA00022679"/>
    </source>
</evidence>
<dbReference type="EMBL" id="BMFW01000005">
    <property type="protein sequence ID" value="GGH93904.1"/>
    <property type="molecule type" value="Genomic_DNA"/>
</dbReference>
<evidence type="ECO:0000256" key="5">
    <source>
        <dbReference type="ARBA" id="ARBA00022747"/>
    </source>
</evidence>
<comment type="similarity">
    <text evidence="6">Belongs to the class I-like SAM-binding methyltransferase superfamily. C5-methyltransferase family.</text>
</comment>
<dbReference type="InterPro" id="IPR001525">
    <property type="entry name" value="C5_MeTfrase"/>
</dbReference>
<proteinExistence type="inferred from homology"/>
<keyword evidence="3 6" id="KW-0808">Transferase</keyword>
<dbReference type="RefSeq" id="WP_188571087.1">
    <property type="nucleotide sequence ID" value="NZ_BMFW01000005.1"/>
</dbReference>
<feature type="region of interest" description="Disordered" evidence="7">
    <location>
        <begin position="368"/>
        <end position="391"/>
    </location>
</feature>
<dbReference type="PROSITE" id="PS51679">
    <property type="entry name" value="SAM_MT_C5"/>
    <property type="match status" value="1"/>
</dbReference>
<feature type="active site" evidence="6">
    <location>
        <position position="82"/>
    </location>
</feature>
<evidence type="ECO:0000256" key="2">
    <source>
        <dbReference type="ARBA" id="ARBA00022603"/>
    </source>
</evidence>
<keyword evidence="2 6" id="KW-0489">Methyltransferase</keyword>
<dbReference type="Gene3D" id="3.40.50.150">
    <property type="entry name" value="Vaccinia Virus protein VP39"/>
    <property type="match status" value="1"/>
</dbReference>
<evidence type="ECO:0000256" key="1">
    <source>
        <dbReference type="ARBA" id="ARBA00011975"/>
    </source>
</evidence>
<sequence length="465" mass="50783">MNQSRAHIKALDLFAGTGWGVACQRLGIKESGVEIMPEAVATRAANGMETIYHDVWDGITLTAEQHLDQYGPYGLLIASPPCQTFSLAGKGAGRAALNEVLEAIDLHAYKDADALRAFGEKHDPRTALVLTPLAYIWRDRPRLVAMEQVPTVLPVWEACAEVMREWGYEVKTEILNAEQYGVPQTRKRAILVARRGGSVHLPTPTHSRYYSRTPEKLDPGVKKWVSMAEALGWGDADRTICHGVQKHSARRPMTEPAATIAFGHDSASVGFASANVGDHLGLRAAKRDGGFVPVTVEQAAVLQSYPGMLRSNYGTGGDASNRGERSADQPAPTLTSKADRNKWDGERNMTTDEAAALQSYPATVVRTSMGKPKEDDRNGSHELDPFNRPAHTLTSKSDQWLIKCADTARKIALDEAGTLQTYERPFVWCGTKTKQFLQIGNAVPPLLAEHILAALIGIPTTQEKK</sequence>
<keyword evidence="5" id="KW-0680">Restriction system</keyword>
<dbReference type="PRINTS" id="PR00105">
    <property type="entry name" value="C5METTRFRASE"/>
</dbReference>
<dbReference type="SUPFAM" id="SSF53335">
    <property type="entry name" value="S-adenosyl-L-methionine-dependent methyltransferases"/>
    <property type="match status" value="2"/>
</dbReference>
<dbReference type="Gene3D" id="3.90.120.10">
    <property type="entry name" value="DNA Methylase, subunit A, domain 2"/>
    <property type="match status" value="1"/>
</dbReference>
<dbReference type="InterPro" id="IPR050390">
    <property type="entry name" value="C5-Methyltransferase"/>
</dbReference>
<evidence type="ECO:0000313" key="9">
    <source>
        <dbReference type="Proteomes" id="UP000643279"/>
    </source>
</evidence>
<dbReference type="PANTHER" id="PTHR10629">
    <property type="entry name" value="CYTOSINE-SPECIFIC METHYLTRANSFERASE"/>
    <property type="match status" value="1"/>
</dbReference>
<dbReference type="EC" id="2.1.1.37" evidence="1"/>
<dbReference type="PANTHER" id="PTHR10629:SF52">
    <property type="entry name" value="DNA (CYTOSINE-5)-METHYLTRANSFERASE 1"/>
    <property type="match status" value="1"/>
</dbReference>
<evidence type="ECO:0000313" key="8">
    <source>
        <dbReference type="EMBL" id="GGH93904.1"/>
    </source>
</evidence>
<evidence type="ECO:0000256" key="4">
    <source>
        <dbReference type="ARBA" id="ARBA00022691"/>
    </source>
</evidence>
<keyword evidence="9" id="KW-1185">Reference proteome</keyword>
<feature type="region of interest" description="Disordered" evidence="7">
    <location>
        <begin position="312"/>
        <end position="344"/>
    </location>
</feature>
<evidence type="ECO:0000256" key="7">
    <source>
        <dbReference type="SAM" id="MobiDB-lite"/>
    </source>
</evidence>
<comment type="caution">
    <text evidence="8">The sequence shown here is derived from an EMBL/GenBank/DDBJ whole genome shotgun (WGS) entry which is preliminary data.</text>
</comment>